<keyword evidence="4" id="KW-1185">Reference proteome</keyword>
<dbReference type="RefSeq" id="WP_218326226.1">
    <property type="nucleotide sequence ID" value="NZ_JAHUZB010000004.1"/>
</dbReference>
<feature type="region of interest" description="Disordered" evidence="1">
    <location>
        <begin position="31"/>
        <end position="94"/>
    </location>
</feature>
<feature type="compositionally biased region" description="Basic residues" evidence="1">
    <location>
        <begin position="73"/>
        <end position="89"/>
    </location>
</feature>
<evidence type="ECO:0000256" key="1">
    <source>
        <dbReference type="SAM" id="MobiDB-lite"/>
    </source>
</evidence>
<feature type="compositionally biased region" description="Polar residues" evidence="1">
    <location>
        <begin position="47"/>
        <end position="60"/>
    </location>
</feature>
<dbReference type="EMBL" id="JAHUZB010000004">
    <property type="protein sequence ID" value="MBV7391133.1"/>
    <property type="molecule type" value="Genomic_DNA"/>
</dbReference>
<dbReference type="Proteomes" id="UP000774130">
    <property type="component" value="Unassembled WGS sequence"/>
</dbReference>
<feature type="signal peptide" evidence="2">
    <location>
        <begin position="1"/>
        <end position="28"/>
    </location>
</feature>
<sequence>MIGKKKFLLSGSLLLLSSLILGSQISKAENNIYSPDDPNQKVVPIEPTQQSNTAETSDTSEVVPYVEKETAAKQKKKVKKTKIAKKQRRKTENQKKLLLNQAFFSDKYQATSAQPSFGGGQDGVEEPQLIKTVQLLTGIAFYGRKK</sequence>
<evidence type="ECO:0000313" key="4">
    <source>
        <dbReference type="Proteomes" id="UP000774130"/>
    </source>
</evidence>
<reference evidence="3 4" key="1">
    <citation type="submission" date="2021-06" db="EMBL/GenBank/DDBJ databases">
        <title>Enterococcus alishanensis sp. nov., a novel lactic acid bacterium isolated from fresh coffee beans.</title>
        <authorList>
            <person name="Chen Y.-S."/>
        </authorList>
    </citation>
    <scope>NUCLEOTIDE SEQUENCE [LARGE SCALE GENOMIC DNA]</scope>
    <source>
        <strain evidence="3 4">ALS3</strain>
    </source>
</reference>
<comment type="caution">
    <text evidence="3">The sequence shown here is derived from an EMBL/GenBank/DDBJ whole genome shotgun (WGS) entry which is preliminary data.</text>
</comment>
<organism evidence="3 4">
    <name type="scientific">Enterococcus alishanensis</name>
    <dbReference type="NCBI Taxonomy" id="1303817"/>
    <lineage>
        <taxon>Bacteria</taxon>
        <taxon>Bacillati</taxon>
        <taxon>Bacillota</taxon>
        <taxon>Bacilli</taxon>
        <taxon>Lactobacillales</taxon>
        <taxon>Enterococcaceae</taxon>
        <taxon>Enterococcus</taxon>
    </lineage>
</organism>
<evidence type="ECO:0000313" key="3">
    <source>
        <dbReference type="EMBL" id="MBV7391133.1"/>
    </source>
</evidence>
<gene>
    <name evidence="3" type="ORF">KUA55_10610</name>
</gene>
<keyword evidence="2" id="KW-0732">Signal</keyword>
<feature type="chain" id="PRO_5047252256" evidence="2">
    <location>
        <begin position="29"/>
        <end position="146"/>
    </location>
</feature>
<protein>
    <submittedName>
        <fullName evidence="3">Uncharacterized protein</fullName>
    </submittedName>
</protein>
<evidence type="ECO:0000256" key="2">
    <source>
        <dbReference type="SAM" id="SignalP"/>
    </source>
</evidence>
<proteinExistence type="predicted"/>
<name>A0ABS6TE03_9ENTE</name>
<accession>A0ABS6TE03</accession>